<feature type="compositionally biased region" description="Low complexity" evidence="1">
    <location>
        <begin position="118"/>
        <end position="133"/>
    </location>
</feature>
<accession>A0A8H3WZV3</accession>
<feature type="compositionally biased region" description="Basic residues" evidence="1">
    <location>
        <begin position="36"/>
        <end position="55"/>
    </location>
</feature>
<evidence type="ECO:0000313" key="3">
    <source>
        <dbReference type="Proteomes" id="UP000439903"/>
    </source>
</evidence>
<evidence type="ECO:0000256" key="1">
    <source>
        <dbReference type="SAM" id="MobiDB-lite"/>
    </source>
</evidence>
<dbReference type="Proteomes" id="UP000439903">
    <property type="component" value="Unassembled WGS sequence"/>
</dbReference>
<organism evidence="2 3">
    <name type="scientific">Gigaspora margarita</name>
    <dbReference type="NCBI Taxonomy" id="4874"/>
    <lineage>
        <taxon>Eukaryota</taxon>
        <taxon>Fungi</taxon>
        <taxon>Fungi incertae sedis</taxon>
        <taxon>Mucoromycota</taxon>
        <taxon>Glomeromycotina</taxon>
        <taxon>Glomeromycetes</taxon>
        <taxon>Diversisporales</taxon>
        <taxon>Gigasporaceae</taxon>
        <taxon>Gigaspora</taxon>
    </lineage>
</organism>
<dbReference type="OrthoDB" id="2493491at2759"/>
<name>A0A8H3WZV3_GIGMA</name>
<dbReference type="AlphaFoldDB" id="A0A8H3WZV3"/>
<gene>
    <name evidence="2" type="ORF">F8M41_011056</name>
</gene>
<keyword evidence="3" id="KW-1185">Reference proteome</keyword>
<sequence length="151" mass="17111">MPKVHRRAQQKVHQKRQKTQSLPRNAERSEKSSPTNRRKNGRKIIKVCKKKKITRLKILTNGAPKIKENSKNARSPQKGSPNTESSQENLPENAESSQEGLLESTESPQENSQTNAKSPQENSSESPQENLLENIESPQESKQKTPKVHKK</sequence>
<evidence type="ECO:0000313" key="2">
    <source>
        <dbReference type="EMBL" id="KAF0388303.1"/>
    </source>
</evidence>
<proteinExistence type="predicted"/>
<protein>
    <submittedName>
        <fullName evidence="2">Uncharacterized protein</fullName>
    </submittedName>
</protein>
<feature type="compositionally biased region" description="Basic residues" evidence="1">
    <location>
        <begin position="1"/>
        <end position="18"/>
    </location>
</feature>
<feature type="compositionally biased region" description="Polar residues" evidence="1">
    <location>
        <begin position="72"/>
        <end position="117"/>
    </location>
</feature>
<dbReference type="EMBL" id="WTPW01002275">
    <property type="protein sequence ID" value="KAF0388303.1"/>
    <property type="molecule type" value="Genomic_DNA"/>
</dbReference>
<reference evidence="2 3" key="1">
    <citation type="journal article" date="2019" name="Environ. Microbiol.">
        <title>At the nexus of three kingdoms: the genome of the mycorrhizal fungus Gigaspora margarita provides insights into plant, endobacterial and fungal interactions.</title>
        <authorList>
            <person name="Venice F."/>
            <person name="Ghignone S."/>
            <person name="Salvioli di Fossalunga A."/>
            <person name="Amselem J."/>
            <person name="Novero M."/>
            <person name="Xianan X."/>
            <person name="Sedzielewska Toro K."/>
            <person name="Morin E."/>
            <person name="Lipzen A."/>
            <person name="Grigoriev I.V."/>
            <person name="Henrissat B."/>
            <person name="Martin F.M."/>
            <person name="Bonfante P."/>
        </authorList>
    </citation>
    <scope>NUCLEOTIDE SEQUENCE [LARGE SCALE GENOMIC DNA]</scope>
    <source>
        <strain evidence="2 3">BEG34</strain>
    </source>
</reference>
<feature type="region of interest" description="Disordered" evidence="1">
    <location>
        <begin position="1"/>
        <end position="151"/>
    </location>
</feature>
<comment type="caution">
    <text evidence="2">The sequence shown here is derived from an EMBL/GenBank/DDBJ whole genome shotgun (WGS) entry which is preliminary data.</text>
</comment>